<comment type="caution">
    <text evidence="4">The sequence shown here is derived from an EMBL/GenBank/DDBJ whole genome shotgun (WGS) entry which is preliminary data.</text>
</comment>
<name>A0A7K1U067_9BACT</name>
<evidence type="ECO:0000256" key="1">
    <source>
        <dbReference type="PROSITE-ProRule" id="PRU00169"/>
    </source>
</evidence>
<feature type="domain" description="Response regulatory" evidence="2">
    <location>
        <begin position="8"/>
        <end position="122"/>
    </location>
</feature>
<dbReference type="InterPro" id="IPR007492">
    <property type="entry name" value="LytTR_DNA-bd_dom"/>
</dbReference>
<dbReference type="InterPro" id="IPR001789">
    <property type="entry name" value="Sig_transdc_resp-reg_receiver"/>
</dbReference>
<evidence type="ECO:0000313" key="5">
    <source>
        <dbReference type="Proteomes" id="UP000461730"/>
    </source>
</evidence>
<organism evidence="4 5">
    <name type="scientific">Chitinophaga tropicalis</name>
    <dbReference type="NCBI Taxonomy" id="2683588"/>
    <lineage>
        <taxon>Bacteria</taxon>
        <taxon>Pseudomonadati</taxon>
        <taxon>Bacteroidota</taxon>
        <taxon>Chitinophagia</taxon>
        <taxon>Chitinophagales</taxon>
        <taxon>Chitinophagaceae</taxon>
        <taxon>Chitinophaga</taxon>
    </lineage>
</organism>
<dbReference type="PANTHER" id="PTHR45526:SF1">
    <property type="entry name" value="TRANSCRIPTIONAL REGULATORY PROTEIN DCUR-RELATED"/>
    <property type="match status" value="1"/>
</dbReference>
<dbReference type="GO" id="GO:0003677">
    <property type="term" value="F:DNA binding"/>
    <property type="evidence" value="ECO:0007669"/>
    <property type="project" value="InterPro"/>
</dbReference>
<gene>
    <name evidence="4" type="ORF">GO493_05680</name>
</gene>
<protein>
    <submittedName>
        <fullName evidence="4">Response regulator</fullName>
    </submittedName>
</protein>
<dbReference type="SUPFAM" id="SSF52172">
    <property type="entry name" value="CheY-like"/>
    <property type="match status" value="1"/>
</dbReference>
<dbReference type="RefSeq" id="WP_157305123.1">
    <property type="nucleotide sequence ID" value="NZ_WRXN01000001.1"/>
</dbReference>
<dbReference type="PROSITE" id="PS50930">
    <property type="entry name" value="HTH_LYTTR"/>
    <property type="match status" value="1"/>
</dbReference>
<dbReference type="PANTHER" id="PTHR45526">
    <property type="entry name" value="TRANSCRIPTIONAL REGULATORY PROTEIN DPIA"/>
    <property type="match status" value="1"/>
</dbReference>
<dbReference type="EMBL" id="WRXN01000001">
    <property type="protein sequence ID" value="MVT07743.1"/>
    <property type="molecule type" value="Genomic_DNA"/>
</dbReference>
<dbReference type="InterPro" id="IPR051271">
    <property type="entry name" value="2C-system_Tx_regulators"/>
</dbReference>
<keyword evidence="1" id="KW-0597">Phosphoprotein</keyword>
<dbReference type="Pfam" id="PF04397">
    <property type="entry name" value="LytTR"/>
    <property type="match status" value="1"/>
</dbReference>
<evidence type="ECO:0000259" key="2">
    <source>
        <dbReference type="PROSITE" id="PS50110"/>
    </source>
</evidence>
<accession>A0A7K1U067</accession>
<feature type="modified residue" description="4-aspartylphosphate" evidence="1">
    <location>
        <position position="59"/>
    </location>
</feature>
<dbReference type="SMART" id="SM00850">
    <property type="entry name" value="LytTR"/>
    <property type="match status" value="1"/>
</dbReference>
<evidence type="ECO:0000259" key="3">
    <source>
        <dbReference type="PROSITE" id="PS50930"/>
    </source>
</evidence>
<dbReference type="AlphaFoldDB" id="A0A7K1U067"/>
<dbReference type="SMART" id="SM00448">
    <property type="entry name" value="REC"/>
    <property type="match status" value="1"/>
</dbReference>
<sequence>MYPTEIIKTIIVDDQTIIQKDVETLVQTQPGFIVIGTCGTVKDAQKLIELSKPNLVLLDINLEDGTAFDLLVMVPPEKYGYKVIFLTAHQEHAIKAIKLGALDYLLKPLDAEELQTALQKVSKEPPAREDQLRLVNQYRNGAIPSRIALRSQQFLQVVEIGIIKYCQSDSGYTTFYLSDGRKIVTSYYIKEYEEILPESQFLRTHQSFLVNTVHIDRYYREDGYILLKDGTKIIVSDRRKEFVTKFLTTRL</sequence>
<feature type="domain" description="HTH LytTR-type" evidence="3">
    <location>
        <begin position="157"/>
        <end position="239"/>
    </location>
</feature>
<keyword evidence="5" id="KW-1185">Reference proteome</keyword>
<dbReference type="InterPro" id="IPR011006">
    <property type="entry name" value="CheY-like_superfamily"/>
</dbReference>
<dbReference type="PROSITE" id="PS50110">
    <property type="entry name" value="RESPONSE_REGULATORY"/>
    <property type="match status" value="1"/>
</dbReference>
<reference evidence="4 5" key="1">
    <citation type="submission" date="2019-12" db="EMBL/GenBank/DDBJ databases">
        <title>Chitinophaga sp. strain ysch24 (GDMCC 1.1355), whole genome shotgun sequence.</title>
        <authorList>
            <person name="Zhang X."/>
        </authorList>
    </citation>
    <scope>NUCLEOTIDE SEQUENCE [LARGE SCALE GENOMIC DNA]</scope>
    <source>
        <strain evidence="5">ysch24</strain>
    </source>
</reference>
<dbReference type="Pfam" id="PF00072">
    <property type="entry name" value="Response_reg"/>
    <property type="match status" value="1"/>
</dbReference>
<dbReference type="Gene3D" id="3.40.50.2300">
    <property type="match status" value="1"/>
</dbReference>
<dbReference type="Proteomes" id="UP000461730">
    <property type="component" value="Unassembled WGS sequence"/>
</dbReference>
<evidence type="ECO:0000313" key="4">
    <source>
        <dbReference type="EMBL" id="MVT07743.1"/>
    </source>
</evidence>
<proteinExistence type="predicted"/>
<dbReference type="Gene3D" id="2.40.50.1020">
    <property type="entry name" value="LytTr DNA-binding domain"/>
    <property type="match status" value="1"/>
</dbReference>
<dbReference type="GO" id="GO:0000156">
    <property type="term" value="F:phosphorelay response regulator activity"/>
    <property type="evidence" value="ECO:0007669"/>
    <property type="project" value="TreeGrafter"/>
</dbReference>